<comment type="cofactor">
    <cofactor evidence="1 19">
        <name>FAD</name>
        <dbReference type="ChEBI" id="CHEBI:57692"/>
    </cofactor>
</comment>
<evidence type="ECO:0000256" key="13">
    <source>
        <dbReference type="ARBA" id="ARBA00022984"/>
    </source>
</evidence>
<reference evidence="21 22" key="1">
    <citation type="submission" date="2020-08" db="EMBL/GenBank/DDBJ databases">
        <title>Novel species isolated from subtropical streams in China.</title>
        <authorList>
            <person name="Lu H."/>
        </authorList>
    </citation>
    <scope>NUCLEOTIDE SEQUENCE [LARGE SCALE GENOMIC DNA]</scope>
    <source>
        <strain evidence="21 22">KCTC 52442</strain>
    </source>
</reference>
<keyword evidence="10 19" id="KW-0274">FAD</keyword>
<dbReference type="InterPro" id="IPR016169">
    <property type="entry name" value="FAD-bd_PCMH_sub2"/>
</dbReference>
<evidence type="ECO:0000256" key="11">
    <source>
        <dbReference type="ARBA" id="ARBA00022857"/>
    </source>
</evidence>
<gene>
    <name evidence="19 21" type="primary">murB</name>
    <name evidence="21" type="ORF">H8K33_02630</name>
</gene>
<dbReference type="InterPro" id="IPR003170">
    <property type="entry name" value="MurB"/>
</dbReference>
<dbReference type="InterPro" id="IPR016166">
    <property type="entry name" value="FAD-bd_PCMH"/>
</dbReference>
<keyword evidence="16 19" id="KW-0961">Cell wall biogenesis/degradation</keyword>
<protein>
    <recommendedName>
        <fullName evidence="6 19">UDP-N-acetylenolpyruvoylglucosamine reductase</fullName>
        <ecNumber evidence="5 19">1.3.1.98</ecNumber>
    </recommendedName>
    <alternativeName>
        <fullName evidence="17 19">UDP-N-acetylmuramate dehydrogenase</fullName>
    </alternativeName>
</protein>
<dbReference type="SUPFAM" id="SSF56194">
    <property type="entry name" value="Uridine diphospho-N-Acetylenolpyruvylglucosamine reductase, MurB, C-terminal domain"/>
    <property type="match status" value="1"/>
</dbReference>
<dbReference type="EMBL" id="JACOFU010000001">
    <property type="protein sequence ID" value="MBC3830393.1"/>
    <property type="molecule type" value="Genomic_DNA"/>
</dbReference>
<dbReference type="InterPro" id="IPR006094">
    <property type="entry name" value="Oxid_FAD_bind_N"/>
</dbReference>
<dbReference type="PANTHER" id="PTHR21071">
    <property type="entry name" value="UDP-N-ACETYLENOLPYRUVOYLGLUCOSAMINE REDUCTASE"/>
    <property type="match status" value="1"/>
</dbReference>
<dbReference type="SUPFAM" id="SSF56176">
    <property type="entry name" value="FAD-binding/transporter-associated domain-like"/>
    <property type="match status" value="1"/>
</dbReference>
<dbReference type="Pfam" id="PF02873">
    <property type="entry name" value="MurB_C"/>
    <property type="match status" value="1"/>
</dbReference>
<dbReference type="EC" id="1.3.1.98" evidence="5 19"/>
<evidence type="ECO:0000256" key="15">
    <source>
        <dbReference type="ARBA" id="ARBA00023306"/>
    </source>
</evidence>
<keyword evidence="11 19" id="KW-0521">NADP</keyword>
<dbReference type="PROSITE" id="PS51387">
    <property type="entry name" value="FAD_PCMH"/>
    <property type="match status" value="1"/>
</dbReference>
<keyword evidence="13 19" id="KW-0573">Peptidoglycan synthesis</keyword>
<evidence type="ECO:0000256" key="19">
    <source>
        <dbReference type="HAMAP-Rule" id="MF_00037"/>
    </source>
</evidence>
<evidence type="ECO:0000256" key="1">
    <source>
        <dbReference type="ARBA" id="ARBA00001974"/>
    </source>
</evidence>
<evidence type="ECO:0000256" key="16">
    <source>
        <dbReference type="ARBA" id="ARBA00023316"/>
    </source>
</evidence>
<evidence type="ECO:0000256" key="12">
    <source>
        <dbReference type="ARBA" id="ARBA00022960"/>
    </source>
</evidence>
<dbReference type="RefSeq" id="WP_186889408.1">
    <property type="nucleotide sequence ID" value="NZ_JACOFU010000001.1"/>
</dbReference>
<evidence type="ECO:0000313" key="22">
    <source>
        <dbReference type="Proteomes" id="UP000643610"/>
    </source>
</evidence>
<dbReference type="Pfam" id="PF01565">
    <property type="entry name" value="FAD_binding_4"/>
    <property type="match status" value="1"/>
</dbReference>
<feature type="domain" description="FAD-binding PCMH-type" evidence="20">
    <location>
        <begin position="24"/>
        <end position="199"/>
    </location>
</feature>
<feature type="active site" evidence="19">
    <location>
        <position position="345"/>
    </location>
</feature>
<keyword evidence="7 19" id="KW-0963">Cytoplasm</keyword>
<comment type="function">
    <text evidence="2 19">Cell wall formation.</text>
</comment>
<comment type="subcellular location">
    <subcellularLocation>
        <location evidence="3 19">Cytoplasm</location>
    </subcellularLocation>
</comment>
<evidence type="ECO:0000256" key="7">
    <source>
        <dbReference type="ARBA" id="ARBA00022490"/>
    </source>
</evidence>
<dbReference type="PANTHER" id="PTHR21071:SF4">
    <property type="entry name" value="UDP-N-ACETYLENOLPYRUVOYLGLUCOSAMINE REDUCTASE"/>
    <property type="match status" value="1"/>
</dbReference>
<dbReference type="GO" id="GO:0008762">
    <property type="term" value="F:UDP-N-acetylmuramate dehydrogenase activity"/>
    <property type="evidence" value="ECO:0007669"/>
    <property type="project" value="UniProtKB-EC"/>
</dbReference>
<keyword evidence="14 19" id="KW-0560">Oxidoreductase</keyword>
<sequence length="349" mass="38436">MKYEKNELIFQHDVCLQTANSFGIKAQAHRLLVIDSVQQLIALYEAFQHDDELANLPRLILGGGSNLILSDFLPHLVLKVAIKARELIVETSDQFIVRAGAGENWHEFVQWTLAQGYGGLENLSLIPGTVGASPIQNIGAYGVEMQDRFHSLTAFDFVTGALKTFDKAECAFAYRDSNFKSSEPNRYLIVDVTFALPKQWQANLGYGDVAKYLTDIGITQPKPLDVSAAIIAIRQSKLPDPAKIGNAGSFFKNPIVSAELREQILQKFPQCVSYRQTNGSFKLAAGWLIDTCGWKGRSVGPVGVYEKQALVLVNLGGATGAEVRALAKDIQRTVFEQFAVELEVEPVFV</sequence>
<dbReference type="InterPro" id="IPR016167">
    <property type="entry name" value="FAD-bd_PCMH_sub1"/>
</dbReference>
<evidence type="ECO:0000259" key="20">
    <source>
        <dbReference type="PROSITE" id="PS51387"/>
    </source>
</evidence>
<keyword evidence="22" id="KW-1185">Reference proteome</keyword>
<keyword evidence="9 19" id="KW-0285">Flavoprotein</keyword>
<dbReference type="HAMAP" id="MF_00037">
    <property type="entry name" value="MurB"/>
    <property type="match status" value="1"/>
</dbReference>
<name>A0ABR6XLY1_9BURK</name>
<evidence type="ECO:0000256" key="10">
    <source>
        <dbReference type="ARBA" id="ARBA00022827"/>
    </source>
</evidence>
<evidence type="ECO:0000256" key="5">
    <source>
        <dbReference type="ARBA" id="ARBA00012518"/>
    </source>
</evidence>
<dbReference type="NCBIfam" id="NF010478">
    <property type="entry name" value="PRK13903.1"/>
    <property type="match status" value="1"/>
</dbReference>
<evidence type="ECO:0000313" key="21">
    <source>
        <dbReference type="EMBL" id="MBC3830393.1"/>
    </source>
</evidence>
<evidence type="ECO:0000256" key="6">
    <source>
        <dbReference type="ARBA" id="ARBA00015188"/>
    </source>
</evidence>
<dbReference type="NCBIfam" id="TIGR00179">
    <property type="entry name" value="murB"/>
    <property type="match status" value="1"/>
</dbReference>
<proteinExistence type="inferred from homology"/>
<accession>A0ABR6XLY1</accession>
<keyword evidence="12 19" id="KW-0133">Cell shape</keyword>
<evidence type="ECO:0000256" key="2">
    <source>
        <dbReference type="ARBA" id="ARBA00003921"/>
    </source>
</evidence>
<evidence type="ECO:0000256" key="4">
    <source>
        <dbReference type="ARBA" id="ARBA00004752"/>
    </source>
</evidence>
<feature type="active site" description="Proton donor" evidence="19">
    <location>
        <position position="249"/>
    </location>
</feature>
<comment type="catalytic activity">
    <reaction evidence="18 19">
        <text>UDP-N-acetyl-alpha-D-muramate + NADP(+) = UDP-N-acetyl-3-O-(1-carboxyvinyl)-alpha-D-glucosamine + NADPH + H(+)</text>
        <dbReference type="Rhea" id="RHEA:12248"/>
        <dbReference type="ChEBI" id="CHEBI:15378"/>
        <dbReference type="ChEBI" id="CHEBI:57783"/>
        <dbReference type="ChEBI" id="CHEBI:58349"/>
        <dbReference type="ChEBI" id="CHEBI:68483"/>
        <dbReference type="ChEBI" id="CHEBI:70757"/>
        <dbReference type="EC" id="1.3.1.98"/>
    </reaction>
</comment>
<evidence type="ECO:0000256" key="18">
    <source>
        <dbReference type="ARBA" id="ARBA00048914"/>
    </source>
</evidence>
<dbReference type="Gene3D" id="3.30.465.10">
    <property type="match status" value="1"/>
</dbReference>
<comment type="pathway">
    <text evidence="4 19">Cell wall biogenesis; peptidoglycan biosynthesis.</text>
</comment>
<feature type="active site" evidence="19">
    <location>
        <position position="175"/>
    </location>
</feature>
<dbReference type="Proteomes" id="UP000643610">
    <property type="component" value="Unassembled WGS sequence"/>
</dbReference>
<evidence type="ECO:0000256" key="9">
    <source>
        <dbReference type="ARBA" id="ARBA00022630"/>
    </source>
</evidence>
<organism evidence="21 22">
    <name type="scientific">Undibacterium amnicola</name>
    <dbReference type="NCBI Taxonomy" id="1834038"/>
    <lineage>
        <taxon>Bacteria</taxon>
        <taxon>Pseudomonadati</taxon>
        <taxon>Pseudomonadota</taxon>
        <taxon>Betaproteobacteria</taxon>
        <taxon>Burkholderiales</taxon>
        <taxon>Oxalobacteraceae</taxon>
        <taxon>Undibacterium</taxon>
    </lineage>
</organism>
<evidence type="ECO:0000256" key="14">
    <source>
        <dbReference type="ARBA" id="ARBA00023002"/>
    </source>
</evidence>
<dbReference type="InterPro" id="IPR036635">
    <property type="entry name" value="MurB_C_sf"/>
</dbReference>
<dbReference type="Gene3D" id="3.90.78.10">
    <property type="entry name" value="UDP-N-acetylenolpyruvoylglucosamine reductase, C-terminal domain"/>
    <property type="match status" value="1"/>
</dbReference>
<dbReference type="Gene3D" id="3.30.43.10">
    <property type="entry name" value="Uridine Diphospho-n-acetylenolpyruvylglucosamine Reductase, domain 2"/>
    <property type="match status" value="1"/>
</dbReference>
<dbReference type="InterPro" id="IPR036318">
    <property type="entry name" value="FAD-bd_PCMH-like_sf"/>
</dbReference>
<evidence type="ECO:0000256" key="17">
    <source>
        <dbReference type="ARBA" id="ARBA00031026"/>
    </source>
</evidence>
<evidence type="ECO:0000256" key="8">
    <source>
        <dbReference type="ARBA" id="ARBA00022618"/>
    </source>
</evidence>
<evidence type="ECO:0000256" key="3">
    <source>
        <dbReference type="ARBA" id="ARBA00004496"/>
    </source>
</evidence>
<keyword evidence="8 19" id="KW-0132">Cell division</keyword>
<comment type="caution">
    <text evidence="21">The sequence shown here is derived from an EMBL/GenBank/DDBJ whole genome shotgun (WGS) entry which is preliminary data.</text>
</comment>
<dbReference type="NCBIfam" id="NF000755">
    <property type="entry name" value="PRK00046.1"/>
    <property type="match status" value="1"/>
</dbReference>
<keyword evidence="15 19" id="KW-0131">Cell cycle</keyword>
<comment type="similarity">
    <text evidence="19">Belongs to the MurB family.</text>
</comment>
<dbReference type="InterPro" id="IPR011601">
    <property type="entry name" value="MurB_C"/>
</dbReference>